<organism evidence="1">
    <name type="scientific">Arundo donax</name>
    <name type="common">Giant reed</name>
    <name type="synonym">Donax arundinaceus</name>
    <dbReference type="NCBI Taxonomy" id="35708"/>
    <lineage>
        <taxon>Eukaryota</taxon>
        <taxon>Viridiplantae</taxon>
        <taxon>Streptophyta</taxon>
        <taxon>Embryophyta</taxon>
        <taxon>Tracheophyta</taxon>
        <taxon>Spermatophyta</taxon>
        <taxon>Magnoliopsida</taxon>
        <taxon>Liliopsida</taxon>
        <taxon>Poales</taxon>
        <taxon>Poaceae</taxon>
        <taxon>PACMAD clade</taxon>
        <taxon>Arundinoideae</taxon>
        <taxon>Arundineae</taxon>
        <taxon>Arundo</taxon>
    </lineage>
</organism>
<reference evidence="1" key="2">
    <citation type="journal article" date="2015" name="Data Brief">
        <title>Shoot transcriptome of the giant reed, Arundo donax.</title>
        <authorList>
            <person name="Barrero R.A."/>
            <person name="Guerrero F.D."/>
            <person name="Moolhuijzen P."/>
            <person name="Goolsby J.A."/>
            <person name="Tidwell J."/>
            <person name="Bellgard S.E."/>
            <person name="Bellgard M.I."/>
        </authorList>
    </citation>
    <scope>NUCLEOTIDE SEQUENCE</scope>
    <source>
        <tissue evidence="1">Shoot tissue taken approximately 20 cm above the soil surface</tissue>
    </source>
</reference>
<accession>A0A0A9FT39</accession>
<sequence>MPSLLVLSNFLQLNQQKEELSRVWMDFHSTPTGGRERE</sequence>
<reference evidence="1" key="1">
    <citation type="submission" date="2014-09" db="EMBL/GenBank/DDBJ databases">
        <authorList>
            <person name="Magalhaes I.L.F."/>
            <person name="Oliveira U."/>
            <person name="Santos F.R."/>
            <person name="Vidigal T.H.D.A."/>
            <person name="Brescovit A.D."/>
            <person name="Santos A.J."/>
        </authorList>
    </citation>
    <scope>NUCLEOTIDE SEQUENCE</scope>
    <source>
        <tissue evidence="1">Shoot tissue taken approximately 20 cm above the soil surface</tissue>
    </source>
</reference>
<proteinExistence type="predicted"/>
<dbReference type="EMBL" id="GBRH01182459">
    <property type="protein sequence ID" value="JAE15437.1"/>
    <property type="molecule type" value="Transcribed_RNA"/>
</dbReference>
<dbReference type="AlphaFoldDB" id="A0A0A9FT39"/>
<evidence type="ECO:0000313" key="1">
    <source>
        <dbReference type="EMBL" id="JAE15437.1"/>
    </source>
</evidence>
<name>A0A0A9FT39_ARUDO</name>
<protein>
    <submittedName>
        <fullName evidence="1">Uncharacterized protein</fullName>
    </submittedName>
</protein>